<protein>
    <submittedName>
        <fullName evidence="2">Putative Cytochrome c assembly protein</fullName>
    </submittedName>
</protein>
<dbReference type="Gene3D" id="3.40.30.10">
    <property type="entry name" value="Glutaredoxin"/>
    <property type="match status" value="1"/>
</dbReference>
<keyword evidence="1" id="KW-1133">Transmembrane helix</keyword>
<feature type="transmembrane region" description="Helical" evidence="1">
    <location>
        <begin position="403"/>
        <end position="423"/>
    </location>
</feature>
<dbReference type="EMBL" id="KP211893">
    <property type="protein sequence ID" value="ANV80572.1"/>
    <property type="molecule type" value="Genomic_DNA"/>
</dbReference>
<feature type="transmembrane region" description="Helical" evidence="1">
    <location>
        <begin position="89"/>
        <end position="108"/>
    </location>
</feature>
<reference evidence="2" key="2">
    <citation type="journal article" date="2015" name="ISME J.">
        <title>A new class of marine Euryarchaeota group II from the Mediterranean deep chlorophyll maximum.</title>
        <authorList>
            <person name="Martin-Cuadrado A.B."/>
            <person name="Garcia-Heredia I."/>
            <person name="Molto A.G."/>
            <person name="Lopez-Ubeda R."/>
            <person name="Kimes N."/>
            <person name="Lopez-Garcia P."/>
            <person name="Moreira D."/>
            <person name="Rodriguez-Valera F."/>
        </authorList>
    </citation>
    <scope>NUCLEOTIDE SEQUENCE</scope>
</reference>
<name>A0A1B1TE87_9ARCH</name>
<evidence type="ECO:0000256" key="1">
    <source>
        <dbReference type="SAM" id="Phobius"/>
    </source>
</evidence>
<dbReference type="InterPro" id="IPR051790">
    <property type="entry name" value="Cytochrome_c-biogenesis_DsbD"/>
</dbReference>
<reference evidence="2" key="1">
    <citation type="submission" date="2014-11" db="EMBL/GenBank/DDBJ databases">
        <authorList>
            <person name="Zhu J."/>
            <person name="Qi W."/>
            <person name="Song R."/>
        </authorList>
    </citation>
    <scope>NUCLEOTIDE SEQUENCE</scope>
</reference>
<feature type="transmembrane region" description="Helical" evidence="1">
    <location>
        <begin position="529"/>
        <end position="547"/>
    </location>
</feature>
<dbReference type="PANTHER" id="PTHR31272">
    <property type="entry name" value="CYTOCHROME C-TYPE BIOGENESIS PROTEIN HI_1454-RELATED"/>
    <property type="match status" value="1"/>
</dbReference>
<feature type="transmembrane region" description="Helical" evidence="1">
    <location>
        <begin position="454"/>
        <end position="480"/>
    </location>
</feature>
<keyword evidence="1" id="KW-0812">Transmembrane</keyword>
<feature type="transmembrane region" description="Helical" evidence="1">
    <location>
        <begin position="486"/>
        <end position="509"/>
    </location>
</feature>
<accession>A0A1B1TE87</accession>
<dbReference type="PANTHER" id="PTHR31272:SF9">
    <property type="entry name" value="BLL1027 PROTEIN"/>
    <property type="match status" value="1"/>
</dbReference>
<keyword evidence="1" id="KW-0472">Membrane</keyword>
<proteinExistence type="predicted"/>
<feature type="transmembrane region" description="Helical" evidence="1">
    <location>
        <begin position="312"/>
        <end position="345"/>
    </location>
</feature>
<feature type="transmembrane region" description="Helical" evidence="1">
    <location>
        <begin position="366"/>
        <end position="391"/>
    </location>
</feature>
<dbReference type="InterPro" id="IPR036249">
    <property type="entry name" value="Thioredoxin-like_sf"/>
</dbReference>
<dbReference type="AlphaFoldDB" id="A0A1B1TE87"/>
<organism evidence="2">
    <name type="scientific">uncultured Poseidoniia archaeon</name>
    <dbReference type="NCBI Taxonomy" id="1697135"/>
    <lineage>
        <taxon>Archaea</taxon>
        <taxon>Methanobacteriati</taxon>
        <taxon>Thermoplasmatota</taxon>
        <taxon>Candidatus Poseidoniia</taxon>
        <taxon>environmental samples</taxon>
    </lineage>
</organism>
<evidence type="ECO:0000313" key="2">
    <source>
        <dbReference type="EMBL" id="ANV80572.1"/>
    </source>
</evidence>
<dbReference type="SUPFAM" id="SSF52833">
    <property type="entry name" value="Thioredoxin-like"/>
    <property type="match status" value="1"/>
</dbReference>
<sequence length="557" mass="60505">MGTEESVSYVDSVHTGDNITGSNMGTEESVSYADSVHVGDNIINEPKAIIEAYEIGKESEKKSSIVTFFNSIFISADFAVFKRSETWKAFGIAAIMFVTISFAALSMFDSMDEIFQSDADPAPVPNLIFESLNRSEYEAPLVNETGWFSLDEHIGDIIIVDFMARDCSNCHSVQEHLEDNLDSWYQLANNSNKKLKVFAYGSWYAEGLDYLNESSGAYHVPYYPTGIGTTNSAILEDGSTTDPVRLFTTAGTGQIPVVMVLDEEGYIIAKQATGTPTDGWESFDSVVETALTGDIEDTIDLRIAWEEPSTSYVAIFVLGLILSILVYFSPCAFPVLPGFISYYLSLGAREDELIEAGKLKTKMPSPIVIGSLSGLGMWTFFLLIGIVAMVMGEAFEKSGLVHYIAIGIAILLVVLGSIMLLGITSHLMGFVQKFVDKYSTTEDDDIFTPKRNMYLYGIGYAAASIDCTAAAVLPFVLYLGTLGSSATALGIGGLMVGLLVLMIIVTLLVGLGRQVMINFLRRATGMIKLVGSWMMIMAGVSLTLYLTNPEAVSVVFG</sequence>